<dbReference type="Gene3D" id="3.40.30.10">
    <property type="entry name" value="Glutaredoxin"/>
    <property type="match status" value="1"/>
</dbReference>
<dbReference type="AlphaFoldDB" id="A0A0G4HYJ6"/>
<dbReference type="VEuPathDB" id="CryptoDB:Cvel_1536"/>
<dbReference type="InterPro" id="IPR036249">
    <property type="entry name" value="Thioredoxin-like_sf"/>
</dbReference>
<dbReference type="GO" id="GO:0015035">
    <property type="term" value="F:protein-disulfide reductase activity"/>
    <property type="evidence" value="ECO:0007669"/>
    <property type="project" value="TreeGrafter"/>
</dbReference>
<sequence>MELRQLSLILLLGLPLASECFSVTGRTQRRSRSSVASRSPPLLGEAVEALTSLSGVPSLSSIDTTSSSSSDFENFLAGLENKHMLAYFTADWCQPCKQCLPELDTIARKVPPEVKIVLVDADTCGEVTDRYDITGLPTFLLLKTDGEVLFKKDGAYSAEEILREVSATLKGKKNH</sequence>
<dbReference type="EMBL" id="CDMZ01004388">
    <property type="protein sequence ID" value="CEM49609.1"/>
    <property type="molecule type" value="Genomic_DNA"/>
</dbReference>
<feature type="domain" description="Thioredoxin" evidence="2">
    <location>
        <begin position="50"/>
        <end position="170"/>
    </location>
</feature>
<dbReference type="PANTHER" id="PTHR45663">
    <property type="entry name" value="GEO12009P1"/>
    <property type="match status" value="1"/>
</dbReference>
<dbReference type="PANTHER" id="PTHR45663:SF11">
    <property type="entry name" value="GEO12009P1"/>
    <property type="match status" value="1"/>
</dbReference>
<dbReference type="GO" id="GO:0005737">
    <property type="term" value="C:cytoplasm"/>
    <property type="evidence" value="ECO:0007669"/>
    <property type="project" value="TreeGrafter"/>
</dbReference>
<name>A0A0G4HYJ6_9ALVE</name>
<dbReference type="PhylomeDB" id="A0A0G4HYJ6"/>
<dbReference type="PROSITE" id="PS51352">
    <property type="entry name" value="THIOREDOXIN_2"/>
    <property type="match status" value="1"/>
</dbReference>
<evidence type="ECO:0000313" key="3">
    <source>
        <dbReference type="EMBL" id="CEM49609.1"/>
    </source>
</evidence>
<dbReference type="Pfam" id="PF00085">
    <property type="entry name" value="Thioredoxin"/>
    <property type="match status" value="1"/>
</dbReference>
<proteinExistence type="predicted"/>
<evidence type="ECO:0000259" key="2">
    <source>
        <dbReference type="PROSITE" id="PS51352"/>
    </source>
</evidence>
<keyword evidence="1" id="KW-0732">Signal</keyword>
<protein>
    <recommendedName>
        <fullName evidence="2">Thioredoxin domain-containing protein</fullName>
    </recommendedName>
</protein>
<dbReference type="SUPFAM" id="SSF52833">
    <property type="entry name" value="Thioredoxin-like"/>
    <property type="match status" value="1"/>
</dbReference>
<dbReference type="CDD" id="cd02947">
    <property type="entry name" value="TRX_family"/>
    <property type="match status" value="1"/>
</dbReference>
<accession>A0A0G4HYJ6</accession>
<organism evidence="3">
    <name type="scientific">Chromera velia CCMP2878</name>
    <dbReference type="NCBI Taxonomy" id="1169474"/>
    <lineage>
        <taxon>Eukaryota</taxon>
        <taxon>Sar</taxon>
        <taxon>Alveolata</taxon>
        <taxon>Colpodellida</taxon>
        <taxon>Chromeraceae</taxon>
        <taxon>Chromera</taxon>
    </lineage>
</organism>
<feature type="signal peptide" evidence="1">
    <location>
        <begin position="1"/>
        <end position="20"/>
    </location>
</feature>
<reference evidence="3" key="1">
    <citation type="submission" date="2014-11" db="EMBL/GenBank/DDBJ databases">
        <authorList>
            <person name="Otto D Thomas"/>
            <person name="Naeem Raeece"/>
        </authorList>
    </citation>
    <scope>NUCLEOTIDE SEQUENCE</scope>
</reference>
<dbReference type="InterPro" id="IPR013766">
    <property type="entry name" value="Thioredoxin_domain"/>
</dbReference>
<feature type="chain" id="PRO_5005192518" description="Thioredoxin domain-containing protein" evidence="1">
    <location>
        <begin position="21"/>
        <end position="175"/>
    </location>
</feature>
<gene>
    <name evidence="3" type="ORF">Cvel_1536</name>
</gene>
<evidence type="ECO:0000256" key="1">
    <source>
        <dbReference type="SAM" id="SignalP"/>
    </source>
</evidence>